<keyword evidence="4 7" id="KW-0276">Fatty acid metabolism</keyword>
<evidence type="ECO:0000313" key="10">
    <source>
        <dbReference type="Proteomes" id="UP001150569"/>
    </source>
</evidence>
<evidence type="ECO:0000256" key="7">
    <source>
        <dbReference type="RuleBase" id="RU369030"/>
    </source>
</evidence>
<evidence type="ECO:0000256" key="3">
    <source>
        <dbReference type="ARBA" id="ARBA00022741"/>
    </source>
</evidence>
<accession>A0A9W8AGU1</accession>
<dbReference type="GO" id="GO:0016020">
    <property type="term" value="C:membrane"/>
    <property type="evidence" value="ECO:0007669"/>
    <property type="project" value="TreeGrafter"/>
</dbReference>
<dbReference type="CDD" id="cd05927">
    <property type="entry name" value="LC-FACS_euk"/>
    <property type="match status" value="1"/>
</dbReference>
<evidence type="ECO:0000259" key="8">
    <source>
        <dbReference type="Pfam" id="PF00501"/>
    </source>
</evidence>
<dbReference type="EC" id="6.2.1.3" evidence="6 7"/>
<dbReference type="SUPFAM" id="SSF56801">
    <property type="entry name" value="Acetyl-CoA synthetase-like"/>
    <property type="match status" value="1"/>
</dbReference>
<reference evidence="9" key="1">
    <citation type="submission" date="2022-07" db="EMBL/GenBank/DDBJ databases">
        <title>Phylogenomic reconstructions and comparative analyses of Kickxellomycotina fungi.</title>
        <authorList>
            <person name="Reynolds N.K."/>
            <person name="Stajich J.E."/>
            <person name="Barry K."/>
            <person name="Grigoriev I.V."/>
            <person name="Crous P."/>
            <person name="Smith M.E."/>
        </authorList>
    </citation>
    <scope>NUCLEOTIDE SEQUENCE</scope>
    <source>
        <strain evidence="9">RSA 861</strain>
    </source>
</reference>
<dbReference type="GO" id="GO:0004467">
    <property type="term" value="F:long-chain fatty acid-CoA ligase activity"/>
    <property type="evidence" value="ECO:0007669"/>
    <property type="project" value="UniProtKB-EC"/>
</dbReference>
<dbReference type="InterPro" id="IPR020845">
    <property type="entry name" value="AMP-binding_CS"/>
</dbReference>
<dbReference type="InterPro" id="IPR042099">
    <property type="entry name" value="ANL_N_sf"/>
</dbReference>
<dbReference type="PANTHER" id="PTHR43272">
    <property type="entry name" value="LONG-CHAIN-FATTY-ACID--COA LIGASE"/>
    <property type="match status" value="1"/>
</dbReference>
<dbReference type="Proteomes" id="UP001150569">
    <property type="component" value="Unassembled WGS sequence"/>
</dbReference>
<keyword evidence="5 7" id="KW-0067">ATP-binding</keyword>
<sequence length="718" mass="79457">MSRAPAELFTAFRVPNSASEGYSGVCSFETDALANLLRSHIIRDRKMGVRDLLSVSRPECRTLYETFQYAARRQPDYPYLGHRPFDTETAKYADQYIWQTYGQVAERATRFGAGLVHLWENFTPAELGSGTTQVPVGIYAPNRPEWTLTELGCFSYRMYSVALYDTLGPQATEFIINHAEVAILVCSIDKVPQILKLAERLPRLKVIISMDALTAGTTALRPDLVVDSAAVLKGWAADKGVHLTDFLAVEQLGCAHPRPHQPPTPEEVATICYTSGTTGDPKGAIMAQRTFNSGAWGITERFRHENGGELDSGLDTIMFSYLPLAHCYERICEYMTIIMNGSVGFYSGSLDRLLEDMAVLKPSHFPSVSRLLNRIYDRLVASTVNAPGVTGALARRAVATKLERLHAGLGSLHPVWDRLIFNKVRALLGGRVRFIISGSAPLDGKVLSFLRIAFCCDVREGYGSTETSAITSITIMGEQETGHVGIPTPGVEVRLKDVPEMNYLATDQTGPRGEICIRGPICFSGYYKDPEKSREVIDVDGWVHSGDIGTLLPNGAIKIIDRKKNIFKLAQGEYIAPEKIENVCSQHSLVQQAFVHGDSLRSQLVGVVVPDPETFVIFAKRALGLRSHALLTLEEAARSPEINRALLNELLRHGKDHGLQGFEQVRAIYLDTEPFSIDNNLLTPTLKLKRQDARAKYGKVLAQLYFELDQQACPRAKL</sequence>
<comment type="caution">
    <text evidence="9">The sequence shown here is derived from an EMBL/GenBank/DDBJ whole genome shotgun (WGS) entry which is preliminary data.</text>
</comment>
<keyword evidence="3 7" id="KW-0547">Nucleotide-binding</keyword>
<gene>
    <name evidence="9" type="primary">FAA2_1</name>
    <name evidence="9" type="ORF">IWQ60_003863</name>
</gene>
<dbReference type="AlphaFoldDB" id="A0A9W8AGU1"/>
<name>A0A9W8AGU1_9FUNG</name>
<dbReference type="GO" id="GO:0005524">
    <property type="term" value="F:ATP binding"/>
    <property type="evidence" value="ECO:0007669"/>
    <property type="project" value="UniProtKB-KW"/>
</dbReference>
<keyword evidence="2 7" id="KW-0436">Ligase</keyword>
<dbReference type="Gene3D" id="3.40.50.12780">
    <property type="entry name" value="N-terminal domain of ligase-like"/>
    <property type="match status" value="1"/>
</dbReference>
<evidence type="ECO:0000313" key="9">
    <source>
        <dbReference type="EMBL" id="KAJ1926377.1"/>
    </source>
</evidence>
<dbReference type="PROSITE" id="PS00455">
    <property type="entry name" value="AMP_BINDING"/>
    <property type="match status" value="1"/>
</dbReference>
<evidence type="ECO:0000256" key="6">
    <source>
        <dbReference type="ARBA" id="ARBA00026121"/>
    </source>
</evidence>
<comment type="catalytic activity">
    <reaction evidence="7">
        <text>a long-chain fatty acid + ATP + CoA = a long-chain fatty acyl-CoA + AMP + diphosphate</text>
        <dbReference type="Rhea" id="RHEA:15421"/>
        <dbReference type="ChEBI" id="CHEBI:30616"/>
        <dbReference type="ChEBI" id="CHEBI:33019"/>
        <dbReference type="ChEBI" id="CHEBI:57287"/>
        <dbReference type="ChEBI" id="CHEBI:57560"/>
        <dbReference type="ChEBI" id="CHEBI:83139"/>
        <dbReference type="ChEBI" id="CHEBI:456215"/>
        <dbReference type="EC" id="6.2.1.3"/>
    </reaction>
</comment>
<comment type="function">
    <text evidence="7">Catalyzes the conversion of long-chain fatty acids to their active form acyl-CoAs for both synthesis of cellular lipids, and degradation via beta-oxidation.</text>
</comment>
<keyword evidence="10" id="KW-1185">Reference proteome</keyword>
<dbReference type="Pfam" id="PF00501">
    <property type="entry name" value="AMP-binding"/>
    <property type="match status" value="1"/>
</dbReference>
<organism evidence="9 10">
    <name type="scientific">Tieghemiomyces parasiticus</name>
    <dbReference type="NCBI Taxonomy" id="78921"/>
    <lineage>
        <taxon>Eukaryota</taxon>
        <taxon>Fungi</taxon>
        <taxon>Fungi incertae sedis</taxon>
        <taxon>Zoopagomycota</taxon>
        <taxon>Kickxellomycotina</taxon>
        <taxon>Dimargaritomycetes</taxon>
        <taxon>Dimargaritales</taxon>
        <taxon>Dimargaritaceae</taxon>
        <taxon>Tieghemiomyces</taxon>
    </lineage>
</organism>
<evidence type="ECO:0000256" key="1">
    <source>
        <dbReference type="ARBA" id="ARBA00006432"/>
    </source>
</evidence>
<proteinExistence type="inferred from homology"/>
<evidence type="ECO:0000256" key="2">
    <source>
        <dbReference type="ARBA" id="ARBA00022598"/>
    </source>
</evidence>
<comment type="similarity">
    <text evidence="1 7">Belongs to the ATP-dependent AMP-binding enzyme family.</text>
</comment>
<dbReference type="PANTHER" id="PTHR43272:SF33">
    <property type="entry name" value="AMP-BINDING DOMAIN-CONTAINING PROTEIN-RELATED"/>
    <property type="match status" value="1"/>
</dbReference>
<keyword evidence="7" id="KW-0443">Lipid metabolism</keyword>
<evidence type="ECO:0000256" key="5">
    <source>
        <dbReference type="ARBA" id="ARBA00022840"/>
    </source>
</evidence>
<dbReference type="GO" id="GO:0005783">
    <property type="term" value="C:endoplasmic reticulum"/>
    <property type="evidence" value="ECO:0007669"/>
    <property type="project" value="TreeGrafter"/>
</dbReference>
<feature type="domain" description="AMP-dependent synthetase/ligase" evidence="8">
    <location>
        <begin position="67"/>
        <end position="527"/>
    </location>
</feature>
<dbReference type="OrthoDB" id="1700726at2759"/>
<dbReference type="InterPro" id="IPR045311">
    <property type="entry name" value="LC-FACS_euk"/>
</dbReference>
<dbReference type="InterPro" id="IPR000873">
    <property type="entry name" value="AMP-dep_synth/lig_dom"/>
</dbReference>
<protein>
    <recommendedName>
        <fullName evidence="6 7">Long-chain-fatty-acid--CoA ligase</fullName>
        <ecNumber evidence="6 7">6.2.1.3</ecNumber>
    </recommendedName>
</protein>
<evidence type="ECO:0000256" key="4">
    <source>
        <dbReference type="ARBA" id="ARBA00022832"/>
    </source>
</evidence>
<dbReference type="EMBL" id="JANBPT010000173">
    <property type="protein sequence ID" value="KAJ1926377.1"/>
    <property type="molecule type" value="Genomic_DNA"/>
</dbReference>